<feature type="transmembrane region" description="Helical" evidence="1">
    <location>
        <begin position="75"/>
        <end position="101"/>
    </location>
</feature>
<reference evidence="2" key="1">
    <citation type="submission" date="2016-12" db="EMBL/GenBank/DDBJ databases">
        <authorList>
            <person name="Moulin L."/>
        </authorList>
    </citation>
    <scope>NUCLEOTIDE SEQUENCE [LARGE SCALE GENOMIC DNA]</scope>
    <source>
        <strain evidence="2">STM 7183</strain>
    </source>
</reference>
<keyword evidence="1" id="KW-0472">Membrane</keyword>
<keyword evidence="3" id="KW-1185">Reference proteome</keyword>
<comment type="caution">
    <text evidence="2">The sequence shown here is derived from an EMBL/GenBank/DDBJ whole genome shotgun (WGS) entry which is preliminary data.</text>
</comment>
<keyword evidence="1" id="KW-1133">Transmembrane helix</keyword>
<dbReference type="Proteomes" id="UP000195569">
    <property type="component" value="Unassembled WGS sequence"/>
</dbReference>
<feature type="transmembrane region" description="Helical" evidence="1">
    <location>
        <begin position="40"/>
        <end position="63"/>
    </location>
</feature>
<name>A0A1N7RKS9_9BURK</name>
<sequence length="270" mass="29074">MGGTILPTRFMVKTYWAICLSWALSGYGTKRAGARAGGCVIVLGCLGAFCLRRFFGVFAFAMASAMRLAARALPLCGAALAFVCNGFCFGVFAFALASAYAPRGAGVAPVRGGTYFSLQRQRRVSKRKPLTPPMLDRYPRALNVPILHTAAGCLMFVAIVLAKSLTLFMRLVAARDDEDPAPLCGKLCVGIRAAQDTLATRCSYKCARCPVRHSNLHSPTCGAERSIPSIVSRAREAGEAFSENVGNERKPALCRAKYGDVESPWVRVKH</sequence>
<dbReference type="EMBL" id="CYGY02000005">
    <property type="protein sequence ID" value="SIT35664.1"/>
    <property type="molecule type" value="Genomic_DNA"/>
</dbReference>
<protein>
    <submittedName>
        <fullName evidence="2">Uncharacterized protein</fullName>
    </submittedName>
</protein>
<organism evidence="2 3">
    <name type="scientific">Paraburkholderia piptadeniae</name>
    <dbReference type="NCBI Taxonomy" id="1701573"/>
    <lineage>
        <taxon>Bacteria</taxon>
        <taxon>Pseudomonadati</taxon>
        <taxon>Pseudomonadota</taxon>
        <taxon>Betaproteobacteria</taxon>
        <taxon>Burkholderiales</taxon>
        <taxon>Burkholderiaceae</taxon>
        <taxon>Paraburkholderia</taxon>
    </lineage>
</organism>
<keyword evidence="1" id="KW-0812">Transmembrane</keyword>
<evidence type="ECO:0000256" key="1">
    <source>
        <dbReference type="SAM" id="Phobius"/>
    </source>
</evidence>
<feature type="transmembrane region" description="Helical" evidence="1">
    <location>
        <begin position="142"/>
        <end position="162"/>
    </location>
</feature>
<accession>A0A1N7RKS9</accession>
<gene>
    <name evidence="2" type="ORF">BN2476_50030</name>
</gene>
<evidence type="ECO:0000313" key="3">
    <source>
        <dbReference type="Proteomes" id="UP000195569"/>
    </source>
</evidence>
<dbReference type="AlphaFoldDB" id="A0A1N7RKS9"/>
<evidence type="ECO:0000313" key="2">
    <source>
        <dbReference type="EMBL" id="SIT35664.1"/>
    </source>
</evidence>
<proteinExistence type="predicted"/>